<keyword evidence="1 9" id="KW-0808">Transferase</keyword>
<dbReference type="InterPro" id="IPR043519">
    <property type="entry name" value="NT_sf"/>
</dbReference>
<evidence type="ECO:0000256" key="5">
    <source>
        <dbReference type="ARBA" id="ARBA00022842"/>
    </source>
</evidence>
<dbReference type="STRING" id="1424659.SAMN05216368_1198"/>
<dbReference type="GO" id="GO:0008882">
    <property type="term" value="F:[glutamate-ammonia-ligase] adenylyltransferase activity"/>
    <property type="evidence" value="ECO:0007669"/>
    <property type="project" value="UniProtKB-EC"/>
</dbReference>
<dbReference type="InterPro" id="IPR013546">
    <property type="entry name" value="PII_UdlTrfase/GS_AdlTrfase"/>
</dbReference>
<reference evidence="9 11" key="1">
    <citation type="submission" date="2016-10" db="EMBL/GenBank/DDBJ databases">
        <authorList>
            <person name="Varghese N."/>
            <person name="Submissions S."/>
        </authorList>
    </citation>
    <scope>NUCLEOTIDE SEQUENCE [LARGE SCALE GENOMIC DNA]</scope>
    <source>
        <strain evidence="9 11">CGMCC 1.11215</strain>
    </source>
</reference>
<evidence type="ECO:0000313" key="12">
    <source>
        <dbReference type="Proteomes" id="UP000298252"/>
    </source>
</evidence>
<dbReference type="NCBIfam" id="NF010707">
    <property type="entry name" value="PRK14109.1"/>
    <property type="match status" value="1"/>
</dbReference>
<dbReference type="Proteomes" id="UP000199639">
    <property type="component" value="Unassembled WGS sequence"/>
</dbReference>
<dbReference type="EC" id="2.7.7.89" evidence="10"/>
<dbReference type="EMBL" id="FNIB01000019">
    <property type="protein sequence ID" value="SDO46644.1"/>
    <property type="molecule type" value="Genomic_DNA"/>
</dbReference>
<accession>A0A4R8V1J2</accession>
<feature type="domain" description="Glutamate-ammonia ligase adenylyltransferase repeated" evidence="7">
    <location>
        <begin position="93"/>
        <end position="346"/>
    </location>
</feature>
<name>A0A4R8V1J2_9MICO</name>
<dbReference type="PANTHER" id="PTHR30621">
    <property type="entry name" value="GLUTAMINE SYNTHETASE ADENYLYLTRANSFERASE"/>
    <property type="match status" value="1"/>
</dbReference>
<dbReference type="Proteomes" id="UP000298252">
    <property type="component" value="Unassembled WGS sequence"/>
</dbReference>
<feature type="domain" description="PII-uridylyltransferase/Glutamine-synthetase adenylyltransferase" evidence="8">
    <location>
        <begin position="374"/>
        <end position="507"/>
    </location>
</feature>
<dbReference type="InterPro" id="IPR005190">
    <property type="entry name" value="GlnE_rpt_dom"/>
</dbReference>
<dbReference type="GO" id="GO:0047388">
    <property type="term" value="F:[glutamine synthetase]-adenylyl-L-tyrosine phosphorylase activity"/>
    <property type="evidence" value="ECO:0007669"/>
    <property type="project" value="UniProtKB-EC"/>
</dbReference>
<keyword evidence="6" id="KW-0511">Multifunctional enzyme</keyword>
<keyword evidence="3" id="KW-0547">Nucleotide-binding</keyword>
<keyword evidence="12" id="KW-1185">Reference proteome</keyword>
<evidence type="ECO:0000259" key="8">
    <source>
        <dbReference type="Pfam" id="PF08335"/>
    </source>
</evidence>
<dbReference type="Pfam" id="PF03710">
    <property type="entry name" value="GlnE"/>
    <property type="match status" value="2"/>
</dbReference>
<gene>
    <name evidence="10" type="ORF">E3O21_15380</name>
    <name evidence="9" type="ORF">SAMN05216368_1198</name>
</gene>
<keyword evidence="4" id="KW-0067">ATP-binding</keyword>
<keyword evidence="2 9" id="KW-0548">Nucleotidyltransferase</keyword>
<feature type="domain" description="PII-uridylyltransferase/Glutamine-synthetase adenylyltransferase" evidence="8">
    <location>
        <begin position="877"/>
        <end position="1015"/>
    </location>
</feature>
<evidence type="ECO:0000313" key="11">
    <source>
        <dbReference type="Proteomes" id="UP000199639"/>
    </source>
</evidence>
<dbReference type="InterPro" id="IPR023057">
    <property type="entry name" value="GlnE"/>
</dbReference>
<evidence type="ECO:0000256" key="3">
    <source>
        <dbReference type="ARBA" id="ARBA00022741"/>
    </source>
</evidence>
<dbReference type="EMBL" id="SOFD01000035">
    <property type="protein sequence ID" value="TFB74726.1"/>
    <property type="molecule type" value="Genomic_DNA"/>
</dbReference>
<evidence type="ECO:0000313" key="10">
    <source>
        <dbReference type="EMBL" id="TFB74726.1"/>
    </source>
</evidence>
<dbReference type="CDD" id="cd05401">
    <property type="entry name" value="NT_GlnE_GlnD_like"/>
    <property type="match status" value="2"/>
</dbReference>
<protein>
    <submittedName>
        <fullName evidence="10">Bifunctional [glutamine synthetase] adenylyltransferase/[glutamine synthetase]-adenylyl-L-tyrosine phosphorylase</fullName>
        <ecNumber evidence="10">2.7.7.42</ecNumber>
        <ecNumber evidence="10">2.7.7.89</ecNumber>
    </submittedName>
    <submittedName>
        <fullName evidence="9">Glutamate-ammonia-ligase adenylyltransferase</fullName>
    </submittedName>
</protein>
<evidence type="ECO:0000256" key="4">
    <source>
        <dbReference type="ARBA" id="ARBA00022840"/>
    </source>
</evidence>
<dbReference type="Gene3D" id="1.20.120.330">
    <property type="entry name" value="Nucleotidyltransferases domain 2"/>
    <property type="match status" value="2"/>
</dbReference>
<dbReference type="GO" id="GO:0005524">
    <property type="term" value="F:ATP binding"/>
    <property type="evidence" value="ECO:0007669"/>
    <property type="project" value="UniProtKB-KW"/>
</dbReference>
<dbReference type="Gene3D" id="3.30.460.10">
    <property type="entry name" value="Beta Polymerase, domain 2"/>
    <property type="match status" value="2"/>
</dbReference>
<sequence>MERLQLTLTELVRAGFVDLAEVRARLDEVAQLGAVSPHTDPDSAGRLTETRALLPLLAVTASPDAALVALVALLRPGSPELFELLQSATATGRLLKVLGASSGLTEFFLRHPVELSVLATPLVVLPSLDELVSDLLDSVGATGGFSELVDDAAWIALRVRYRRRLAQLAAFDLEQADPVAGLDGVARTLSDLATAALEAALAVARTMSSGNTAGRGVFPTEQVRATRLAIIGMGKAGASELNYVSDVDVIFVADGDEAAGLESSRAVEIATRLAVLIMRGLGESGIEPELWEVDPNLRPEGKSGALVRSIESHLAYYDRWAKSWEFQALLKARTLAGDRALGARYLDAVTPKVWSSASRENFVESVQRMRERVTDNIPDDEVDVQLKLGPGGLRDIEFTVQLLQLVHGQTDPDVRQAGTLPALTALATAGYVGRAEATEFAQDYRMLRLMEHRLQLQKLRRTHLVPRDEANLRVLARSTGLATSADGLTIRWSETKQRVRGLHERLFYRPLLSAVASLPADGLNLTSAQAEARLAAIGFLNTKGALAHIAALSGGVSRRAAIQRHLLPVLLQWLSQGADPDYGFLAFRRLSDNLGSTYWFLRMLRDSSGAAERLTRVLSGSRYIGELLEKIPEAVAWLEDEADLQPRPRKSLQDETRAVLGRHESPDAAATILRAARRREMLRLAFASLLGQIDLDQLGQGLTDVNATYIQGVIAAIRGGDLNDQGGADGSSGGDGIEFGVIGMGRFGGAELGFGSDADVMYVFRAGTLDGEAANDRARYIVRELNRLTEDSRLPLDLDIGLRPEGSNGPVVRSLESYQAYYRRWSLTWEAQALLRGRGVAGDAALLRDFTAVADEVRYPPAISEQAVREVRRIKARVENERLPQAADPNRHLKLGRGSLSDVEWLVQLLQLQHAAAIPALRTTSTLSALAEVVRAGLIPAADAAVLRSAWIFASRARSAITLWTNHTSNVLPTDRAALEGIARVMEYPPGSGNQLEDDYLAVTRRARAVFERLFYGPVERPGPTVG</sequence>
<keyword evidence="5" id="KW-0460">Magnesium</keyword>
<reference evidence="10 12" key="2">
    <citation type="submission" date="2019-03" db="EMBL/GenBank/DDBJ databases">
        <title>Genomics of glacier-inhabiting Cryobacterium strains.</title>
        <authorList>
            <person name="Liu Q."/>
            <person name="Xin Y.-H."/>
        </authorList>
    </citation>
    <scope>NUCLEOTIDE SEQUENCE [LARGE SCALE GENOMIC DNA]</scope>
    <source>
        <strain evidence="10 12">Hh8</strain>
    </source>
</reference>
<dbReference type="RefSeq" id="WP_092342203.1">
    <property type="nucleotide sequence ID" value="NZ_FNIB01000019.1"/>
</dbReference>
<evidence type="ECO:0000313" key="9">
    <source>
        <dbReference type="EMBL" id="SDO46644.1"/>
    </source>
</evidence>
<evidence type="ECO:0000256" key="1">
    <source>
        <dbReference type="ARBA" id="ARBA00022679"/>
    </source>
</evidence>
<proteinExistence type="predicted"/>
<evidence type="ECO:0000259" key="7">
    <source>
        <dbReference type="Pfam" id="PF03710"/>
    </source>
</evidence>
<dbReference type="GO" id="GO:0005829">
    <property type="term" value="C:cytosol"/>
    <property type="evidence" value="ECO:0007669"/>
    <property type="project" value="TreeGrafter"/>
</dbReference>
<evidence type="ECO:0000256" key="2">
    <source>
        <dbReference type="ARBA" id="ARBA00022695"/>
    </source>
</evidence>
<dbReference type="Pfam" id="PF08335">
    <property type="entry name" value="GlnD_UR_UTase"/>
    <property type="match status" value="2"/>
</dbReference>
<dbReference type="SUPFAM" id="SSF81593">
    <property type="entry name" value="Nucleotidyltransferase substrate binding subunit/domain"/>
    <property type="match status" value="2"/>
</dbReference>
<dbReference type="GO" id="GO:0000820">
    <property type="term" value="P:regulation of glutamine family amino acid metabolic process"/>
    <property type="evidence" value="ECO:0007669"/>
    <property type="project" value="TreeGrafter"/>
</dbReference>
<organism evidence="9 11">
    <name type="scientific">Cryobacterium flavum</name>
    <dbReference type="NCBI Taxonomy" id="1424659"/>
    <lineage>
        <taxon>Bacteria</taxon>
        <taxon>Bacillati</taxon>
        <taxon>Actinomycetota</taxon>
        <taxon>Actinomycetes</taxon>
        <taxon>Micrococcales</taxon>
        <taxon>Microbacteriaceae</taxon>
        <taxon>Cryobacterium</taxon>
    </lineage>
</organism>
<feature type="domain" description="Glutamate-ammonia ligase adenylyltransferase repeated" evidence="7">
    <location>
        <begin position="612"/>
        <end position="850"/>
    </location>
</feature>
<dbReference type="PANTHER" id="PTHR30621:SF0">
    <property type="entry name" value="BIFUNCTIONAL GLUTAMINE SYNTHETASE ADENYLYLTRANSFERASE_ADENYLYL-REMOVING ENZYME"/>
    <property type="match status" value="1"/>
</dbReference>
<dbReference type="GO" id="GO:0016874">
    <property type="term" value="F:ligase activity"/>
    <property type="evidence" value="ECO:0007669"/>
    <property type="project" value="UniProtKB-KW"/>
</dbReference>
<evidence type="ECO:0000256" key="6">
    <source>
        <dbReference type="ARBA" id="ARBA00023268"/>
    </source>
</evidence>
<dbReference type="EC" id="2.7.7.42" evidence="10"/>
<dbReference type="AlphaFoldDB" id="A0A4R8V1J2"/>
<keyword evidence="9" id="KW-0436">Ligase</keyword>
<dbReference type="SUPFAM" id="SSF81301">
    <property type="entry name" value="Nucleotidyltransferase"/>
    <property type="match status" value="2"/>
</dbReference>